<evidence type="ECO:0000313" key="2">
    <source>
        <dbReference type="Proteomes" id="UP001445076"/>
    </source>
</evidence>
<accession>A0AAW0XJQ1</accession>
<organism evidence="1 2">
    <name type="scientific">Cherax quadricarinatus</name>
    <name type="common">Australian red claw crayfish</name>
    <dbReference type="NCBI Taxonomy" id="27406"/>
    <lineage>
        <taxon>Eukaryota</taxon>
        <taxon>Metazoa</taxon>
        <taxon>Ecdysozoa</taxon>
        <taxon>Arthropoda</taxon>
        <taxon>Crustacea</taxon>
        <taxon>Multicrustacea</taxon>
        <taxon>Malacostraca</taxon>
        <taxon>Eumalacostraca</taxon>
        <taxon>Eucarida</taxon>
        <taxon>Decapoda</taxon>
        <taxon>Pleocyemata</taxon>
        <taxon>Astacidea</taxon>
        <taxon>Parastacoidea</taxon>
        <taxon>Parastacidae</taxon>
        <taxon>Cherax</taxon>
    </lineage>
</organism>
<dbReference type="Proteomes" id="UP001445076">
    <property type="component" value="Unassembled WGS sequence"/>
</dbReference>
<dbReference type="EMBL" id="JARKIK010000036">
    <property type="protein sequence ID" value="KAK8739523.1"/>
    <property type="molecule type" value="Genomic_DNA"/>
</dbReference>
<gene>
    <name evidence="1" type="ORF">OTU49_003372</name>
</gene>
<reference evidence="1 2" key="1">
    <citation type="journal article" date="2024" name="BMC Genomics">
        <title>Genome assembly of redclaw crayfish (Cherax quadricarinatus) provides insights into its immune adaptation and hypoxia tolerance.</title>
        <authorList>
            <person name="Liu Z."/>
            <person name="Zheng J."/>
            <person name="Li H."/>
            <person name="Fang K."/>
            <person name="Wang S."/>
            <person name="He J."/>
            <person name="Zhou D."/>
            <person name="Weng S."/>
            <person name="Chi M."/>
            <person name="Gu Z."/>
            <person name="He J."/>
            <person name="Li F."/>
            <person name="Wang M."/>
        </authorList>
    </citation>
    <scope>NUCLEOTIDE SEQUENCE [LARGE SCALE GENOMIC DNA]</scope>
    <source>
        <strain evidence="1">ZL_2023a</strain>
    </source>
</reference>
<evidence type="ECO:0000313" key="1">
    <source>
        <dbReference type="EMBL" id="KAK8739523.1"/>
    </source>
</evidence>
<sequence>MEELFPHPLRSIRYPQDPGHSLPPWQELFQLPLRSIRYPQDPGHSLPPWQELFPQPLRSIRYPQDPGHSLPPWRYPSLKATFDPGHEGEGGVALQEGSQDRGIAQVPTLVEQVQVLVGQTQDLS</sequence>
<name>A0AAW0XJQ1_CHEQU</name>
<comment type="caution">
    <text evidence="1">The sequence shown here is derived from an EMBL/GenBank/DDBJ whole genome shotgun (WGS) entry which is preliminary data.</text>
</comment>
<protein>
    <submittedName>
        <fullName evidence="1">Uncharacterized protein</fullName>
    </submittedName>
</protein>
<keyword evidence="2" id="KW-1185">Reference proteome</keyword>
<proteinExistence type="predicted"/>
<dbReference type="AlphaFoldDB" id="A0AAW0XJQ1"/>